<organism evidence="9 10">
    <name type="scientific">Arthrobotrys flagrans</name>
    <name type="common">Nematode-trapping fungus</name>
    <name type="synonym">Trichothecium flagrans</name>
    <dbReference type="NCBI Taxonomy" id="97331"/>
    <lineage>
        <taxon>Eukaryota</taxon>
        <taxon>Fungi</taxon>
        <taxon>Dikarya</taxon>
        <taxon>Ascomycota</taxon>
        <taxon>Pezizomycotina</taxon>
        <taxon>Orbiliomycetes</taxon>
        <taxon>Orbiliales</taxon>
        <taxon>Orbiliaceae</taxon>
        <taxon>Arthrobotrys</taxon>
    </lineage>
</organism>
<evidence type="ECO:0000313" key="9">
    <source>
        <dbReference type="EMBL" id="RVD85983.1"/>
    </source>
</evidence>
<dbReference type="PROSITE" id="PS51160">
    <property type="entry name" value="ACYLPHOSPHATASE_3"/>
    <property type="match status" value="1"/>
</dbReference>
<gene>
    <name evidence="9" type="ORF">DFL_004280</name>
</gene>
<dbReference type="InterPro" id="IPR020456">
    <property type="entry name" value="Acylphosphatase"/>
</dbReference>
<comment type="catalytic activity">
    <reaction evidence="4 5 6">
        <text>an acyl phosphate + H2O = a carboxylate + phosphate + H(+)</text>
        <dbReference type="Rhea" id="RHEA:14965"/>
        <dbReference type="ChEBI" id="CHEBI:15377"/>
        <dbReference type="ChEBI" id="CHEBI:15378"/>
        <dbReference type="ChEBI" id="CHEBI:29067"/>
        <dbReference type="ChEBI" id="CHEBI:43474"/>
        <dbReference type="ChEBI" id="CHEBI:59918"/>
        <dbReference type="EC" id="3.6.1.7"/>
    </reaction>
</comment>
<reference evidence="9 10" key="1">
    <citation type="submission" date="2019-01" db="EMBL/GenBank/DDBJ databases">
        <title>Intercellular communication is required for trap formation in the nematode-trapping fungus Duddingtonia flagrans.</title>
        <authorList>
            <person name="Youssar L."/>
            <person name="Wernet V."/>
            <person name="Hensel N."/>
            <person name="Hildebrandt H.-G."/>
            <person name="Fischer R."/>
        </authorList>
    </citation>
    <scope>NUCLEOTIDE SEQUENCE [LARGE SCALE GENOMIC DNA]</scope>
    <source>
        <strain evidence="9 10">CBS H-5679</strain>
    </source>
</reference>
<accession>A0A437A4F3</accession>
<dbReference type="Pfam" id="PF00708">
    <property type="entry name" value="Acylphosphatase"/>
    <property type="match status" value="1"/>
</dbReference>
<keyword evidence="3 5" id="KW-0378">Hydrolase</keyword>
<dbReference type="VEuPathDB" id="FungiDB:DFL_004280"/>
<proteinExistence type="inferred from homology"/>
<evidence type="ECO:0000256" key="7">
    <source>
        <dbReference type="RuleBase" id="RU004168"/>
    </source>
</evidence>
<dbReference type="EC" id="3.6.1.7" evidence="2 5"/>
<dbReference type="PROSITE" id="PS00150">
    <property type="entry name" value="ACYLPHOSPHATASE_1"/>
    <property type="match status" value="1"/>
</dbReference>
<dbReference type="PROSITE" id="PS00151">
    <property type="entry name" value="ACYLPHOSPHATASE_2"/>
    <property type="match status" value="1"/>
</dbReference>
<dbReference type="GeneID" id="93586591"/>
<dbReference type="Proteomes" id="UP000283090">
    <property type="component" value="Unassembled WGS sequence"/>
</dbReference>
<comment type="similarity">
    <text evidence="1 7">Belongs to the acylphosphatase family.</text>
</comment>
<dbReference type="InterPro" id="IPR017968">
    <property type="entry name" value="Acylphosphatase_CS"/>
</dbReference>
<dbReference type="GO" id="GO:0003998">
    <property type="term" value="F:acylphosphatase activity"/>
    <property type="evidence" value="ECO:0007669"/>
    <property type="project" value="UniProtKB-EC"/>
</dbReference>
<dbReference type="STRING" id="97331.A0A437A4F3"/>
<evidence type="ECO:0000256" key="3">
    <source>
        <dbReference type="ARBA" id="ARBA00022801"/>
    </source>
</evidence>
<dbReference type="PRINTS" id="PR00112">
    <property type="entry name" value="ACYLPHPHTASE"/>
</dbReference>
<evidence type="ECO:0000256" key="1">
    <source>
        <dbReference type="ARBA" id="ARBA00005614"/>
    </source>
</evidence>
<dbReference type="RefSeq" id="XP_067491527.1">
    <property type="nucleotide sequence ID" value="XM_067633349.1"/>
</dbReference>
<dbReference type="InterPro" id="IPR036046">
    <property type="entry name" value="Acylphosphatase-like_dom_sf"/>
</dbReference>
<dbReference type="OrthoDB" id="7961613at2759"/>
<dbReference type="Gene3D" id="3.30.70.100">
    <property type="match status" value="1"/>
</dbReference>
<feature type="active site" evidence="5">
    <location>
        <position position="50"/>
    </location>
</feature>
<sequence>MWHASISRSQSAMSVKRYAFTVHGYVQGVFFRKYTQNSAAALSISGFVRNLPNGSVGGEAEGPPDNLERFRRKLEQGSDMSTVQKVEWDEIEVRKEGEGQGYMKATSSERFSIARTYY</sequence>
<feature type="domain" description="Acylphosphatase-like" evidence="8">
    <location>
        <begin position="17"/>
        <end position="115"/>
    </location>
</feature>
<protein>
    <recommendedName>
        <fullName evidence="2 5">Acylphosphatase</fullName>
        <ecNumber evidence="2 5">3.6.1.7</ecNumber>
    </recommendedName>
</protein>
<dbReference type="EMBL" id="SAEB01000006">
    <property type="protein sequence ID" value="RVD85983.1"/>
    <property type="molecule type" value="Genomic_DNA"/>
</dbReference>
<evidence type="ECO:0000256" key="6">
    <source>
        <dbReference type="RuleBase" id="RU000553"/>
    </source>
</evidence>
<name>A0A437A4F3_ARTFL</name>
<dbReference type="AlphaFoldDB" id="A0A437A4F3"/>
<evidence type="ECO:0000313" key="10">
    <source>
        <dbReference type="Proteomes" id="UP000283090"/>
    </source>
</evidence>
<keyword evidence="10" id="KW-1185">Reference proteome</keyword>
<evidence type="ECO:0000259" key="8">
    <source>
        <dbReference type="PROSITE" id="PS51160"/>
    </source>
</evidence>
<dbReference type="PANTHER" id="PTHR10029:SF3">
    <property type="entry name" value="ACYLPHOSPHATASE-RELATED"/>
    <property type="match status" value="1"/>
</dbReference>
<evidence type="ECO:0000256" key="2">
    <source>
        <dbReference type="ARBA" id="ARBA00012150"/>
    </source>
</evidence>
<evidence type="ECO:0000256" key="5">
    <source>
        <dbReference type="PROSITE-ProRule" id="PRU00520"/>
    </source>
</evidence>
<evidence type="ECO:0000256" key="4">
    <source>
        <dbReference type="ARBA" id="ARBA00047645"/>
    </source>
</evidence>
<feature type="active site" evidence="5">
    <location>
        <position position="32"/>
    </location>
</feature>
<comment type="caution">
    <text evidence="9">The sequence shown here is derived from an EMBL/GenBank/DDBJ whole genome shotgun (WGS) entry which is preliminary data.</text>
</comment>
<dbReference type="SUPFAM" id="SSF54975">
    <property type="entry name" value="Acylphosphatase/BLUF domain-like"/>
    <property type="match status" value="1"/>
</dbReference>
<dbReference type="PANTHER" id="PTHR10029">
    <property type="entry name" value="ACYLPHOSPHATASE"/>
    <property type="match status" value="1"/>
</dbReference>
<dbReference type="InterPro" id="IPR001792">
    <property type="entry name" value="Acylphosphatase-like_dom"/>
</dbReference>